<evidence type="ECO:0000256" key="5">
    <source>
        <dbReference type="ARBA" id="ARBA00022692"/>
    </source>
</evidence>
<evidence type="ECO:0000256" key="8">
    <source>
        <dbReference type="ARBA" id="ARBA00022989"/>
    </source>
</evidence>
<keyword evidence="3" id="KW-0328">Glycosyltransferase</keyword>
<feature type="domain" description="Glycosyl transferase family 51" evidence="11">
    <location>
        <begin position="60"/>
        <end position="194"/>
    </location>
</feature>
<evidence type="ECO:0000256" key="1">
    <source>
        <dbReference type="ARBA" id="ARBA00022475"/>
    </source>
</evidence>
<dbReference type="InterPro" id="IPR001264">
    <property type="entry name" value="Glyco_trans_51"/>
</dbReference>
<name>A0ABU3N4Q4_9SPHN</name>
<evidence type="ECO:0000256" key="6">
    <source>
        <dbReference type="ARBA" id="ARBA00022960"/>
    </source>
</evidence>
<organism evidence="12">
    <name type="scientific">Sphingomonas psychrotolerans</name>
    <dbReference type="NCBI Taxonomy" id="1327635"/>
    <lineage>
        <taxon>Bacteria</taxon>
        <taxon>Pseudomonadati</taxon>
        <taxon>Pseudomonadota</taxon>
        <taxon>Alphaproteobacteria</taxon>
        <taxon>Sphingomonadales</taxon>
        <taxon>Sphingomonadaceae</taxon>
        <taxon>Sphingomonas</taxon>
    </lineage>
</organism>
<dbReference type="InterPro" id="IPR011812">
    <property type="entry name" value="Pep_trsgly"/>
</dbReference>
<comment type="caution">
    <text evidence="12">The sequence shown here is derived from an EMBL/GenBank/DDBJ whole genome shotgun (WGS) entry which is preliminary data.</text>
</comment>
<evidence type="ECO:0000256" key="2">
    <source>
        <dbReference type="ARBA" id="ARBA00022519"/>
    </source>
</evidence>
<keyword evidence="9" id="KW-0472">Membrane</keyword>
<keyword evidence="2" id="KW-0997">Cell inner membrane</keyword>
<dbReference type="Pfam" id="PF00912">
    <property type="entry name" value="Transgly"/>
    <property type="match status" value="1"/>
</dbReference>
<evidence type="ECO:0000256" key="4">
    <source>
        <dbReference type="ARBA" id="ARBA00022679"/>
    </source>
</evidence>
<dbReference type="PANTHER" id="PTHR30400:SF0">
    <property type="entry name" value="BIOSYNTHETIC PEPTIDOGLYCAN TRANSGLYCOSYLASE"/>
    <property type="match status" value="1"/>
</dbReference>
<keyword evidence="1" id="KW-1003">Cell membrane</keyword>
<keyword evidence="7" id="KW-0573">Peptidoglycan synthesis</keyword>
<protein>
    <submittedName>
        <fullName evidence="12">Transglycosylase domain-containing protein</fullName>
    </submittedName>
</protein>
<dbReference type="PANTHER" id="PTHR30400">
    <property type="entry name" value="MONOFUNCTIONAL BIOSYNTHETIC PEPTIDOGLYCAN TRANSGLYCOSYLASE"/>
    <property type="match status" value="1"/>
</dbReference>
<dbReference type="SUPFAM" id="SSF53955">
    <property type="entry name" value="Lysozyme-like"/>
    <property type="match status" value="1"/>
</dbReference>
<dbReference type="EMBL" id="JALMLT010000002">
    <property type="protein sequence ID" value="MDT8758844.1"/>
    <property type="molecule type" value="Genomic_DNA"/>
</dbReference>
<reference evidence="12" key="1">
    <citation type="submission" date="2022-04" db="EMBL/GenBank/DDBJ databases">
        <title>Tomato heritable bacteria conferring resistance against bacterial wilt.</title>
        <authorList>
            <person name="Yin J."/>
        </authorList>
    </citation>
    <scope>NUCLEOTIDE SEQUENCE</scope>
    <source>
        <strain evidence="12">Cra20</strain>
    </source>
</reference>
<proteinExistence type="predicted"/>
<dbReference type="Gene3D" id="1.10.3810.10">
    <property type="entry name" value="Biosynthetic peptidoglycan transglycosylase-like"/>
    <property type="match status" value="1"/>
</dbReference>
<evidence type="ECO:0000256" key="7">
    <source>
        <dbReference type="ARBA" id="ARBA00022984"/>
    </source>
</evidence>
<evidence type="ECO:0000313" key="12">
    <source>
        <dbReference type="EMBL" id="MDT8758844.1"/>
    </source>
</evidence>
<keyword evidence="5" id="KW-0812">Transmembrane</keyword>
<sequence>MALKVAGAVLLGTLMAVIAYAALGYFDALRDSAGLKQRADALIAAGRGPKDLTEPKLADLLRIEDPAFWQHGGVDVQTRGAGLTTLTQSLSKRLAFKRFKPGLAKIRQTTYAWGLEARLSKPEILALFLDTAQLGRGPNGWMQGMFATSAQLYGKQPAELTDRQWRRLVAVLIAPREFNLLTSDKRLDERVRRIERVLDGKCRPRGERDVWLNGCA</sequence>
<evidence type="ECO:0000256" key="10">
    <source>
        <dbReference type="ARBA" id="ARBA00023316"/>
    </source>
</evidence>
<keyword evidence="4" id="KW-0808">Transferase</keyword>
<keyword evidence="10" id="KW-0961">Cell wall biogenesis/degradation</keyword>
<keyword evidence="8" id="KW-1133">Transmembrane helix</keyword>
<accession>A0ABU3N4Q4</accession>
<evidence type="ECO:0000256" key="9">
    <source>
        <dbReference type="ARBA" id="ARBA00023136"/>
    </source>
</evidence>
<keyword evidence="6" id="KW-0133">Cell shape</keyword>
<gene>
    <name evidence="12" type="ORF">MZO42_09060</name>
</gene>
<dbReference type="InterPro" id="IPR036950">
    <property type="entry name" value="PBP_transglycosylase"/>
</dbReference>
<dbReference type="InterPro" id="IPR023346">
    <property type="entry name" value="Lysozyme-like_dom_sf"/>
</dbReference>
<evidence type="ECO:0000259" key="11">
    <source>
        <dbReference type="Pfam" id="PF00912"/>
    </source>
</evidence>
<evidence type="ECO:0000256" key="3">
    <source>
        <dbReference type="ARBA" id="ARBA00022676"/>
    </source>
</evidence>